<reference evidence="2" key="1">
    <citation type="submission" date="2022-07" db="EMBL/GenBank/DDBJ databases">
        <title>Genome Sequence of Agrocybe chaxingu.</title>
        <authorList>
            <person name="Buettner E."/>
        </authorList>
    </citation>
    <scope>NUCLEOTIDE SEQUENCE</scope>
    <source>
        <strain evidence="2">MP-N11</strain>
    </source>
</reference>
<dbReference type="AlphaFoldDB" id="A0A9W8K1C9"/>
<evidence type="ECO:0000313" key="3">
    <source>
        <dbReference type="Proteomes" id="UP001148786"/>
    </source>
</evidence>
<name>A0A9W8K1C9_9AGAR</name>
<evidence type="ECO:0000256" key="1">
    <source>
        <dbReference type="SAM" id="MobiDB-lite"/>
    </source>
</evidence>
<accession>A0A9W8K1C9</accession>
<protein>
    <submittedName>
        <fullName evidence="2">Uncharacterized protein</fullName>
    </submittedName>
</protein>
<feature type="region of interest" description="Disordered" evidence="1">
    <location>
        <begin position="24"/>
        <end position="70"/>
    </location>
</feature>
<comment type="caution">
    <text evidence="2">The sequence shown here is derived from an EMBL/GenBank/DDBJ whole genome shotgun (WGS) entry which is preliminary data.</text>
</comment>
<feature type="compositionally biased region" description="Acidic residues" evidence="1">
    <location>
        <begin position="31"/>
        <end position="46"/>
    </location>
</feature>
<keyword evidence="3" id="KW-1185">Reference proteome</keyword>
<proteinExistence type="predicted"/>
<dbReference type="Proteomes" id="UP001148786">
    <property type="component" value="Unassembled WGS sequence"/>
</dbReference>
<sequence length="70" mass="7771">MEIVPPTNSRHRGLADVMDAMFKSNHKETEDLRDEDADAEADDEELPPPQVAPADVSPILLTNLFSDPRV</sequence>
<organism evidence="2 3">
    <name type="scientific">Agrocybe chaxingu</name>
    <dbReference type="NCBI Taxonomy" id="84603"/>
    <lineage>
        <taxon>Eukaryota</taxon>
        <taxon>Fungi</taxon>
        <taxon>Dikarya</taxon>
        <taxon>Basidiomycota</taxon>
        <taxon>Agaricomycotina</taxon>
        <taxon>Agaricomycetes</taxon>
        <taxon>Agaricomycetidae</taxon>
        <taxon>Agaricales</taxon>
        <taxon>Agaricineae</taxon>
        <taxon>Strophariaceae</taxon>
        <taxon>Agrocybe</taxon>
    </lineage>
</organism>
<dbReference type="EMBL" id="JANKHO010000491">
    <property type="protein sequence ID" value="KAJ3509261.1"/>
    <property type="molecule type" value="Genomic_DNA"/>
</dbReference>
<evidence type="ECO:0000313" key="2">
    <source>
        <dbReference type="EMBL" id="KAJ3509261.1"/>
    </source>
</evidence>
<gene>
    <name evidence="2" type="ORF">NLJ89_g5309</name>
</gene>